<name>A0ABD5YIF2_9EURY</name>
<dbReference type="Proteomes" id="UP001596417">
    <property type="component" value="Unassembled WGS sequence"/>
</dbReference>
<comment type="caution">
    <text evidence="1">The sequence shown here is derived from an EMBL/GenBank/DDBJ whole genome shotgun (WGS) entry which is preliminary data.</text>
</comment>
<sequence>MSTTNGRTAEGAEIATIDPSNLATYTDTKHSYSIKYPKGWEKSDSSDDPALTNVRFSGDSGFGSTQAFPNTAESLGGKPKSLEGLVDVFIDGYKSTFEAFEVKRKRDMTLPNEHSGIAMDLHIKSQVEDGNQTVEIPMRGKAVFALANETVYDLLIVVPQFNYTSTAEDGMEKIIASLTIK</sequence>
<organism evidence="1 2">
    <name type="scientific">Halocatena marina</name>
    <dbReference type="NCBI Taxonomy" id="2934937"/>
    <lineage>
        <taxon>Archaea</taxon>
        <taxon>Methanobacteriati</taxon>
        <taxon>Methanobacteriota</taxon>
        <taxon>Stenosarchaea group</taxon>
        <taxon>Halobacteria</taxon>
        <taxon>Halobacteriales</taxon>
        <taxon>Natronomonadaceae</taxon>
        <taxon>Halocatena</taxon>
    </lineage>
</organism>
<evidence type="ECO:0000313" key="1">
    <source>
        <dbReference type="EMBL" id="MFC7188975.1"/>
    </source>
</evidence>
<evidence type="ECO:0000313" key="2">
    <source>
        <dbReference type="Proteomes" id="UP001596417"/>
    </source>
</evidence>
<reference evidence="1 2" key="1">
    <citation type="journal article" date="2019" name="Int. J. Syst. Evol. Microbiol.">
        <title>The Global Catalogue of Microorganisms (GCM) 10K type strain sequencing project: providing services to taxonomists for standard genome sequencing and annotation.</title>
        <authorList>
            <consortium name="The Broad Institute Genomics Platform"/>
            <consortium name="The Broad Institute Genome Sequencing Center for Infectious Disease"/>
            <person name="Wu L."/>
            <person name="Ma J."/>
        </authorList>
    </citation>
    <scope>NUCLEOTIDE SEQUENCE [LARGE SCALE GENOMIC DNA]</scope>
    <source>
        <strain evidence="1 2">RDMS1</strain>
    </source>
</reference>
<dbReference type="GeneID" id="76198538"/>
<dbReference type="EMBL" id="JBHTAX010000001">
    <property type="protein sequence ID" value="MFC7188975.1"/>
    <property type="molecule type" value="Genomic_DNA"/>
</dbReference>
<protein>
    <submittedName>
        <fullName evidence="1">Uncharacterized protein</fullName>
    </submittedName>
</protein>
<dbReference type="AlphaFoldDB" id="A0ABD5YIF2"/>
<dbReference type="Gene3D" id="3.40.1000.10">
    <property type="entry name" value="Mog1/PsbP, alpha/beta/alpha sandwich"/>
    <property type="match status" value="1"/>
</dbReference>
<dbReference type="RefSeq" id="WP_264555199.1">
    <property type="nucleotide sequence ID" value="NZ_CP109979.1"/>
</dbReference>
<gene>
    <name evidence="1" type="ORF">ACFQL7_03350</name>
</gene>
<keyword evidence="2" id="KW-1185">Reference proteome</keyword>
<accession>A0ABD5YIF2</accession>
<proteinExistence type="predicted"/>